<keyword evidence="2" id="KW-1185">Reference proteome</keyword>
<evidence type="ECO:0000313" key="2">
    <source>
        <dbReference type="Proteomes" id="UP001292084"/>
    </source>
</evidence>
<accession>A0ABU5KM16</accession>
<dbReference type="InterPro" id="IPR022476">
    <property type="entry name" value="Spore_YabP/YqfC"/>
</dbReference>
<dbReference type="Proteomes" id="UP001292084">
    <property type="component" value="Unassembled WGS sequence"/>
</dbReference>
<name>A0ABU5KM16_9BACL</name>
<dbReference type="RefSeq" id="WP_322421188.1">
    <property type="nucleotide sequence ID" value="NZ_JAXQNN010000002.1"/>
</dbReference>
<dbReference type="InterPro" id="IPR038705">
    <property type="entry name" value="YabP_sf"/>
</dbReference>
<dbReference type="EMBL" id="JAXQNN010000002">
    <property type="protein sequence ID" value="MDZ5712210.1"/>
    <property type="molecule type" value="Genomic_DNA"/>
</dbReference>
<comment type="caution">
    <text evidence="1">The sequence shown here is derived from an EMBL/GenBank/DDBJ whole genome shotgun (WGS) entry which is preliminary data.</text>
</comment>
<organism evidence="1 2">
    <name type="scientific">Jeotgalibacillus haloalkalitolerans</name>
    <dbReference type="NCBI Taxonomy" id="3104292"/>
    <lineage>
        <taxon>Bacteria</taxon>
        <taxon>Bacillati</taxon>
        <taxon>Bacillota</taxon>
        <taxon>Bacilli</taxon>
        <taxon>Bacillales</taxon>
        <taxon>Caryophanaceae</taxon>
        <taxon>Jeotgalibacillus</taxon>
    </lineage>
</organism>
<dbReference type="Gene3D" id="2.60.40.2000">
    <property type="match status" value="1"/>
</dbReference>
<evidence type="ECO:0000313" key="1">
    <source>
        <dbReference type="EMBL" id="MDZ5712210.1"/>
    </source>
</evidence>
<reference evidence="1 2" key="1">
    <citation type="submission" date="2023-12" db="EMBL/GenBank/DDBJ databases">
        <title>Jeotgalibacillus haloalkaliphilus sp. nov., a novel salt-tolerant bacteria, isolated from the estuary of the Fenhe River into the Yellow River.</title>
        <authorList>
            <person name="Li Y."/>
        </authorList>
    </citation>
    <scope>NUCLEOTIDE SEQUENCE [LARGE SCALE GENOMIC DNA]</scope>
    <source>
        <strain evidence="1 2">HH7-29</strain>
    </source>
</reference>
<dbReference type="Pfam" id="PF07873">
    <property type="entry name" value="YabP"/>
    <property type="match status" value="1"/>
</dbReference>
<protein>
    <submittedName>
        <fullName evidence="1">YabP/YqfC family sporulation protein</fullName>
    </submittedName>
</protein>
<proteinExistence type="predicted"/>
<gene>
    <name evidence="1" type="ORF">UFB30_08205</name>
</gene>
<sequence length="94" mass="10655">MVKKHWLSRAADWLDLPEDLITDLPRIEWVALKTVKIENHKGIIHYSDSSIVFNVRAGVIIITGEHLMISSLSSEYASVQGEIRQIQLKGQSDD</sequence>